<reference evidence="2" key="1">
    <citation type="submission" date="2006-08" db="EMBL/GenBank/DDBJ databases">
        <title>The complete nucleotide sequence of Nocardia linear plasmid pNSL1.</title>
        <authorList>
            <person name="Zhu Y."/>
            <person name="Xu M."/>
            <person name="Qin Z."/>
        </authorList>
    </citation>
    <scope>NUCLEOTIDE SEQUENCE</scope>
    <source>
        <strain evidence="2">NS1</strain>
        <plasmid evidence="2">pNSL1</plasmid>
    </source>
</reference>
<keyword evidence="2" id="KW-0614">Plasmid</keyword>
<dbReference type="RefSeq" id="WP_012476988.1">
    <property type="nucleotide sequence ID" value="NC_010850.1"/>
</dbReference>
<protein>
    <submittedName>
        <fullName evidence="2">Uncharacterized protein</fullName>
    </submittedName>
</protein>
<gene>
    <name evidence="2" type="ORF">PNSL1.060</name>
</gene>
<dbReference type="AlphaFoldDB" id="Q06GC3"/>
<feature type="transmembrane region" description="Helical" evidence="1">
    <location>
        <begin position="6"/>
        <end position="24"/>
    </location>
</feature>
<evidence type="ECO:0000256" key="1">
    <source>
        <dbReference type="SAM" id="Phobius"/>
    </source>
</evidence>
<keyword evidence="1" id="KW-0472">Membrane</keyword>
<sequence length="115" mass="12240">MEIVVVGAIAVAIVVGFDQLALWAERKGWIYWRRHTSGGGSADAGAGMLGLMDELFSPATRHTAEEIVGKQNGRMDLSVGGDGWIDLDSGRVHLPTVGERVQDHTFGGGPDGRPQ</sequence>
<dbReference type="EMBL" id="DQ888171">
    <property type="protein sequence ID" value="ABI79388.1"/>
    <property type="molecule type" value="Genomic_DNA"/>
</dbReference>
<accession>Q06GC3</accession>
<evidence type="ECO:0000313" key="2">
    <source>
        <dbReference type="EMBL" id="ABI79388.1"/>
    </source>
</evidence>
<keyword evidence="1" id="KW-0812">Transmembrane</keyword>
<keyword evidence="1" id="KW-1133">Transmembrane helix</keyword>
<organism evidence="2">
    <name type="scientific">Rhodococcus sp. NS1</name>
    <dbReference type="NCBI Taxonomy" id="402236"/>
    <lineage>
        <taxon>Bacteria</taxon>
        <taxon>Bacillati</taxon>
        <taxon>Actinomycetota</taxon>
        <taxon>Actinomycetes</taxon>
        <taxon>Mycobacteriales</taxon>
        <taxon>Nocardiaceae</taxon>
        <taxon>Rhodococcus</taxon>
    </lineage>
</organism>
<name>Q06GC3_9NOCA</name>
<geneLocation type="plasmid" evidence="2">
    <name>pNSL1</name>
</geneLocation>
<proteinExistence type="predicted"/>